<dbReference type="Proteomes" id="UP000450012">
    <property type="component" value="Unassembled WGS sequence"/>
</dbReference>
<keyword evidence="1" id="KW-0472">Membrane</keyword>
<evidence type="ECO:0000259" key="2">
    <source>
        <dbReference type="Pfam" id="PF07811"/>
    </source>
</evidence>
<organism evidence="3 4">
    <name type="scientific">Duganella rivi</name>
    <dbReference type="NCBI Taxonomy" id="2666083"/>
    <lineage>
        <taxon>Bacteria</taxon>
        <taxon>Pseudomonadati</taxon>
        <taxon>Pseudomonadota</taxon>
        <taxon>Betaproteobacteria</taxon>
        <taxon>Burkholderiales</taxon>
        <taxon>Oxalobacteraceae</taxon>
        <taxon>Telluria group</taxon>
        <taxon>Duganella</taxon>
    </lineage>
</organism>
<evidence type="ECO:0000313" key="3">
    <source>
        <dbReference type="EMBL" id="MYM66249.1"/>
    </source>
</evidence>
<dbReference type="Pfam" id="PF07811">
    <property type="entry name" value="TadE"/>
    <property type="match status" value="1"/>
</dbReference>
<dbReference type="RefSeq" id="WP_161012848.1">
    <property type="nucleotide sequence ID" value="NZ_WWCK01000002.1"/>
</dbReference>
<proteinExistence type="predicted"/>
<sequence>MKRQRGIVALELALILPVVLTLLTAVLYLGRLTYNYEVIRKASNDGVRYLSSVAAVNLRSAALATHESNLTQAIVQAELGALSSNAVVVVSCDNAPCMQNGAVPAEVSIIVIMQVPNLFPGYLPELLDQRLTITSKARYAGN</sequence>
<gene>
    <name evidence="3" type="ORF">GTP45_05290</name>
</gene>
<reference evidence="3 4" key="1">
    <citation type="submission" date="2019-12" db="EMBL/GenBank/DDBJ databases">
        <title>Novel species isolated from a subtropical stream in China.</title>
        <authorList>
            <person name="Lu H."/>
        </authorList>
    </citation>
    <scope>NUCLEOTIDE SEQUENCE [LARGE SCALE GENOMIC DNA]</scope>
    <source>
        <strain evidence="3 4">FT55W</strain>
    </source>
</reference>
<keyword evidence="4" id="KW-1185">Reference proteome</keyword>
<evidence type="ECO:0000313" key="4">
    <source>
        <dbReference type="Proteomes" id="UP000450012"/>
    </source>
</evidence>
<feature type="transmembrane region" description="Helical" evidence="1">
    <location>
        <begin position="7"/>
        <end position="30"/>
    </location>
</feature>
<accession>A0A7X4KAI2</accession>
<dbReference type="InterPro" id="IPR012495">
    <property type="entry name" value="TadE-like_dom"/>
</dbReference>
<dbReference type="AlphaFoldDB" id="A0A7X4KAI2"/>
<dbReference type="EMBL" id="WWCK01000002">
    <property type="protein sequence ID" value="MYM66249.1"/>
    <property type="molecule type" value="Genomic_DNA"/>
</dbReference>
<evidence type="ECO:0000256" key="1">
    <source>
        <dbReference type="SAM" id="Phobius"/>
    </source>
</evidence>
<protein>
    <recommendedName>
        <fullName evidence="2">TadE-like domain-containing protein</fullName>
    </recommendedName>
</protein>
<keyword evidence="1" id="KW-0812">Transmembrane</keyword>
<keyword evidence="1" id="KW-1133">Transmembrane helix</keyword>
<name>A0A7X4KAI2_9BURK</name>
<feature type="domain" description="TadE-like" evidence="2">
    <location>
        <begin position="6"/>
        <end position="48"/>
    </location>
</feature>
<comment type="caution">
    <text evidence="3">The sequence shown here is derived from an EMBL/GenBank/DDBJ whole genome shotgun (WGS) entry which is preliminary data.</text>
</comment>